<evidence type="ECO:0000256" key="3">
    <source>
        <dbReference type="ARBA" id="ARBA00007812"/>
    </source>
</evidence>
<evidence type="ECO:0000256" key="8">
    <source>
        <dbReference type="ARBA" id="ARBA00022723"/>
    </source>
</evidence>
<reference evidence="18 19" key="1">
    <citation type="journal article" date="2018" name="Syst. Appl. Microbiol.">
        <title>Abditibacterium utsteinense sp. nov., the first cultivated member of candidate phylum FBP, isolated from ice-free Antarctic soil samples.</title>
        <authorList>
            <person name="Tahon G."/>
            <person name="Tytgat B."/>
            <person name="Lebbe L."/>
            <person name="Carlier A."/>
            <person name="Willems A."/>
        </authorList>
    </citation>
    <scope>NUCLEOTIDE SEQUENCE [LARGE SCALE GENOMIC DNA]</scope>
    <source>
        <strain evidence="18 19">LMG 29911</strain>
    </source>
</reference>
<dbReference type="GO" id="GO:0050660">
    <property type="term" value="F:flavin adenine dinucleotide binding"/>
    <property type="evidence" value="ECO:0007669"/>
    <property type="project" value="InterPro"/>
</dbReference>
<comment type="pathway">
    <text evidence="1 14">Amino-acid biosynthesis; L-isoleucine biosynthesis; L-isoleucine from 2-oxobutanoate: step 1/4.</text>
</comment>
<organism evidence="18 19">
    <name type="scientific">Abditibacterium utsteinense</name>
    <dbReference type="NCBI Taxonomy" id="1960156"/>
    <lineage>
        <taxon>Bacteria</taxon>
        <taxon>Pseudomonadati</taxon>
        <taxon>Abditibacteriota</taxon>
        <taxon>Abditibacteriia</taxon>
        <taxon>Abditibacteriales</taxon>
        <taxon>Abditibacteriaceae</taxon>
        <taxon>Abditibacterium</taxon>
    </lineage>
</organism>
<evidence type="ECO:0000256" key="13">
    <source>
        <dbReference type="ARBA" id="ARBA00048670"/>
    </source>
</evidence>
<dbReference type="InParanoid" id="A0A2S8SPC7"/>
<dbReference type="GO" id="GO:0005948">
    <property type="term" value="C:acetolactate synthase complex"/>
    <property type="evidence" value="ECO:0007669"/>
    <property type="project" value="TreeGrafter"/>
</dbReference>
<comment type="pathway">
    <text evidence="2 14">Amino-acid biosynthesis; L-valine biosynthesis; L-valine from pyruvate: step 1/4.</text>
</comment>
<evidence type="ECO:0000256" key="14">
    <source>
        <dbReference type="RuleBase" id="RU003591"/>
    </source>
</evidence>
<dbReference type="GO" id="GO:0000287">
    <property type="term" value="F:magnesium ion binding"/>
    <property type="evidence" value="ECO:0007669"/>
    <property type="project" value="UniProtKB-UniRule"/>
</dbReference>
<keyword evidence="11 14" id="KW-0786">Thiamine pyrophosphate</keyword>
<evidence type="ECO:0000256" key="2">
    <source>
        <dbReference type="ARBA" id="ARBA00005025"/>
    </source>
</evidence>
<dbReference type="CDD" id="cd07035">
    <property type="entry name" value="TPP_PYR_POX_like"/>
    <property type="match status" value="1"/>
</dbReference>
<keyword evidence="8 14" id="KW-0479">Metal-binding</keyword>
<evidence type="ECO:0000256" key="6">
    <source>
        <dbReference type="ARBA" id="ARBA00022630"/>
    </source>
</evidence>
<keyword evidence="7 14" id="KW-0808">Transferase</keyword>
<keyword evidence="12 14" id="KW-0100">Branched-chain amino acid biosynthesis</keyword>
<dbReference type="Gene3D" id="3.40.50.970">
    <property type="match status" value="2"/>
</dbReference>
<dbReference type="SUPFAM" id="SSF52467">
    <property type="entry name" value="DHS-like NAD/FAD-binding domain"/>
    <property type="match status" value="1"/>
</dbReference>
<keyword evidence="5 14" id="KW-0028">Amino-acid biosynthesis</keyword>
<evidence type="ECO:0000256" key="4">
    <source>
        <dbReference type="ARBA" id="ARBA00013145"/>
    </source>
</evidence>
<evidence type="ECO:0000256" key="10">
    <source>
        <dbReference type="ARBA" id="ARBA00022842"/>
    </source>
</evidence>
<sequence length="611" mass="66055">MDGAEALLESLKREGVDALFGISGGAILPIYDALGKQEDIWSILTRHEQGAGHMAEGYARATGRVGCCIGTSGPGATNLVTAITDAYMDSTPTVFLSGQVASANIGKDAFQEADTFGITMPIVKHSYLVRKSADIPRIVKEAFHIARTGRPGPVLIDLPKDITEGLLPGAYEYPETVNLRGYQPFAPAATEQIEAAVKLIAEAKQPVLYVGNGINASDAADELMRFAEKINCPVTTTLLGRGAFPGGHPLALDMLGMHGTAYANWAIHEADLIIALGVRFDDRVTGNPKKWAPNAKIIHVDIDAAELGKIRFAQVPIWGDVKTVIGQIAEKVAPKQHTTWNEKLEKWKKDAPLTYEKIGKLKPQFVLEEIAKATRGEAIMTTDVGQHQMWAAQYYNPKQTRSFITSGGLGTMGYGYPAAIGAKVGCLMGHRPPETDVWCITGDGSFQMNIQELATGVLYDIPVKIAVLNNSSLGMVRQWQKMFYSKRWSGIDLAKCPDFAKIAEAYSTKGVTITDYDEVADAVLMAQKDPGTVLLNFLTDAEEDVFPMIPGGKSIHELIMDSSGKPIPVGGMQTNGINGRDKEASEALETATAGEYVDEWNDDLRAGQIKI</sequence>
<accession>A0A2S8SPC7</accession>
<proteinExistence type="inferred from homology"/>
<evidence type="ECO:0000256" key="12">
    <source>
        <dbReference type="ARBA" id="ARBA00023304"/>
    </source>
</evidence>
<gene>
    <name evidence="18" type="ORF">B1R32_12618</name>
</gene>
<dbReference type="FunFam" id="3.40.50.1220:FF:000008">
    <property type="entry name" value="Acetolactate synthase"/>
    <property type="match status" value="1"/>
</dbReference>
<dbReference type="GO" id="GO:0030976">
    <property type="term" value="F:thiamine pyrophosphate binding"/>
    <property type="evidence" value="ECO:0007669"/>
    <property type="project" value="UniProtKB-UniRule"/>
</dbReference>
<dbReference type="Pfam" id="PF02776">
    <property type="entry name" value="TPP_enzyme_N"/>
    <property type="match status" value="1"/>
</dbReference>
<evidence type="ECO:0000256" key="11">
    <source>
        <dbReference type="ARBA" id="ARBA00023052"/>
    </source>
</evidence>
<comment type="caution">
    <text evidence="18">The sequence shown here is derived from an EMBL/GenBank/DDBJ whole genome shotgun (WGS) entry which is preliminary data.</text>
</comment>
<comment type="cofactor">
    <cofactor evidence="14">
        <name>thiamine diphosphate</name>
        <dbReference type="ChEBI" id="CHEBI:58937"/>
    </cofactor>
    <text evidence="14">Binds 1 thiamine pyrophosphate per subunit.</text>
</comment>
<dbReference type="GO" id="GO:0009097">
    <property type="term" value="P:isoleucine biosynthetic process"/>
    <property type="evidence" value="ECO:0007669"/>
    <property type="project" value="UniProtKB-UniPathway"/>
</dbReference>
<evidence type="ECO:0000256" key="7">
    <source>
        <dbReference type="ARBA" id="ARBA00022679"/>
    </source>
</evidence>
<evidence type="ECO:0000256" key="5">
    <source>
        <dbReference type="ARBA" id="ARBA00022605"/>
    </source>
</evidence>
<dbReference type="FunFam" id="3.40.50.970:FF:000007">
    <property type="entry name" value="Acetolactate synthase"/>
    <property type="match status" value="1"/>
</dbReference>
<dbReference type="PANTHER" id="PTHR18968">
    <property type="entry name" value="THIAMINE PYROPHOSPHATE ENZYMES"/>
    <property type="match status" value="1"/>
</dbReference>
<dbReference type="CDD" id="cd02015">
    <property type="entry name" value="TPP_AHAS"/>
    <property type="match status" value="1"/>
</dbReference>
<dbReference type="FunFam" id="3.40.50.970:FF:000016">
    <property type="entry name" value="Acetolactate synthase"/>
    <property type="match status" value="1"/>
</dbReference>
<name>A0A2S8SPC7_9BACT</name>
<dbReference type="UniPathway" id="UPA00049">
    <property type="reaction ID" value="UER00059"/>
</dbReference>
<dbReference type="InterPro" id="IPR012000">
    <property type="entry name" value="Thiamin_PyroP_enz_cen_dom"/>
</dbReference>
<dbReference type="InterPro" id="IPR045229">
    <property type="entry name" value="TPP_enz"/>
</dbReference>
<feature type="domain" description="Thiamine pyrophosphate enzyme TPP-binding" evidence="16">
    <location>
        <begin position="383"/>
        <end position="536"/>
    </location>
</feature>
<dbReference type="Pfam" id="PF00205">
    <property type="entry name" value="TPP_enzyme_M"/>
    <property type="match status" value="1"/>
</dbReference>
<dbReference type="InterPro" id="IPR012001">
    <property type="entry name" value="Thiamin_PyroP_enz_TPP-bd_dom"/>
</dbReference>
<comment type="catalytic activity">
    <reaction evidence="13 14">
        <text>2 pyruvate + H(+) = (2S)-2-acetolactate + CO2</text>
        <dbReference type="Rhea" id="RHEA:25249"/>
        <dbReference type="ChEBI" id="CHEBI:15361"/>
        <dbReference type="ChEBI" id="CHEBI:15378"/>
        <dbReference type="ChEBI" id="CHEBI:16526"/>
        <dbReference type="ChEBI" id="CHEBI:58476"/>
        <dbReference type="EC" id="2.2.1.6"/>
    </reaction>
</comment>
<dbReference type="InterPro" id="IPR039368">
    <property type="entry name" value="AHAS_TPP"/>
</dbReference>
<dbReference type="Gene3D" id="3.40.50.1220">
    <property type="entry name" value="TPP-binding domain"/>
    <property type="match status" value="1"/>
</dbReference>
<evidence type="ECO:0000259" key="17">
    <source>
        <dbReference type="Pfam" id="PF02776"/>
    </source>
</evidence>
<dbReference type="InterPro" id="IPR011766">
    <property type="entry name" value="TPP_enzyme_TPP-bd"/>
</dbReference>
<comment type="cofactor">
    <cofactor evidence="14">
        <name>Mg(2+)</name>
        <dbReference type="ChEBI" id="CHEBI:18420"/>
    </cofactor>
    <text evidence="14">Binds 1 Mg(2+) ion per subunit.</text>
</comment>
<dbReference type="FunCoup" id="A0A2S8SPC7">
    <property type="interactions" value="441"/>
</dbReference>
<dbReference type="InterPro" id="IPR029035">
    <property type="entry name" value="DHS-like_NAD/FAD-binding_dom"/>
</dbReference>
<keyword evidence="6" id="KW-0285">Flavoprotein</keyword>
<evidence type="ECO:0000256" key="9">
    <source>
        <dbReference type="ARBA" id="ARBA00022827"/>
    </source>
</evidence>
<evidence type="ECO:0000313" key="19">
    <source>
        <dbReference type="Proteomes" id="UP000237684"/>
    </source>
</evidence>
<dbReference type="UniPathway" id="UPA00047">
    <property type="reaction ID" value="UER00055"/>
</dbReference>
<evidence type="ECO:0000259" key="15">
    <source>
        <dbReference type="Pfam" id="PF00205"/>
    </source>
</evidence>
<dbReference type="AlphaFoldDB" id="A0A2S8SPC7"/>
<dbReference type="GO" id="GO:0009099">
    <property type="term" value="P:L-valine biosynthetic process"/>
    <property type="evidence" value="ECO:0007669"/>
    <property type="project" value="UniProtKB-UniPathway"/>
</dbReference>
<evidence type="ECO:0000256" key="1">
    <source>
        <dbReference type="ARBA" id="ARBA00004974"/>
    </source>
</evidence>
<dbReference type="InterPro" id="IPR029061">
    <property type="entry name" value="THDP-binding"/>
</dbReference>
<feature type="domain" description="Thiamine pyrophosphate enzyme central" evidence="15">
    <location>
        <begin position="193"/>
        <end position="327"/>
    </location>
</feature>
<evidence type="ECO:0000313" key="18">
    <source>
        <dbReference type="EMBL" id="PQV62634.1"/>
    </source>
</evidence>
<dbReference type="InterPro" id="IPR012846">
    <property type="entry name" value="Acetolactate_synth_lsu"/>
</dbReference>
<protein>
    <recommendedName>
        <fullName evidence="4 14">Acetolactate synthase</fullName>
        <ecNumber evidence="4 14">2.2.1.6</ecNumber>
    </recommendedName>
</protein>
<dbReference type="EC" id="2.2.1.6" evidence="4 14"/>
<comment type="similarity">
    <text evidence="3 14">Belongs to the TPP enzyme family.</text>
</comment>
<dbReference type="RefSeq" id="WP_106381213.1">
    <property type="nucleotide sequence ID" value="NZ_NIGF01000026.1"/>
</dbReference>
<dbReference type="SUPFAM" id="SSF52518">
    <property type="entry name" value="Thiamin diphosphate-binding fold (THDP-binding)"/>
    <property type="match status" value="2"/>
</dbReference>
<dbReference type="NCBIfam" id="TIGR00118">
    <property type="entry name" value="acolac_lg"/>
    <property type="match status" value="1"/>
</dbReference>
<dbReference type="Proteomes" id="UP000237684">
    <property type="component" value="Unassembled WGS sequence"/>
</dbReference>
<dbReference type="OrthoDB" id="4494979at2"/>
<keyword evidence="19" id="KW-1185">Reference proteome</keyword>
<dbReference type="EMBL" id="NIGF01000026">
    <property type="protein sequence ID" value="PQV62634.1"/>
    <property type="molecule type" value="Genomic_DNA"/>
</dbReference>
<keyword evidence="10 14" id="KW-0460">Magnesium</keyword>
<feature type="domain" description="Thiamine pyrophosphate enzyme N-terminal TPP-binding" evidence="17">
    <location>
        <begin position="1"/>
        <end position="116"/>
    </location>
</feature>
<keyword evidence="9" id="KW-0274">FAD</keyword>
<evidence type="ECO:0000259" key="16">
    <source>
        <dbReference type="Pfam" id="PF02775"/>
    </source>
</evidence>
<dbReference type="Pfam" id="PF02775">
    <property type="entry name" value="TPP_enzyme_C"/>
    <property type="match status" value="1"/>
</dbReference>
<dbReference type="GO" id="GO:0003984">
    <property type="term" value="F:acetolactate synthase activity"/>
    <property type="evidence" value="ECO:0007669"/>
    <property type="project" value="UniProtKB-EC"/>
</dbReference>
<dbReference type="PANTHER" id="PTHR18968:SF13">
    <property type="entry name" value="ACETOLACTATE SYNTHASE CATALYTIC SUBUNIT, MITOCHONDRIAL"/>
    <property type="match status" value="1"/>
</dbReference>